<feature type="compositionally biased region" description="Basic and acidic residues" evidence="1">
    <location>
        <begin position="54"/>
        <end position="65"/>
    </location>
</feature>
<proteinExistence type="predicted"/>
<accession>A0A1I6HQD8</accession>
<gene>
    <name evidence="2" type="ORF">SAMN04487947_2327</name>
</gene>
<evidence type="ECO:0000313" key="2">
    <source>
        <dbReference type="EMBL" id="SFR56659.1"/>
    </source>
</evidence>
<dbReference type="AlphaFoldDB" id="A0A1I6HQD8"/>
<protein>
    <submittedName>
        <fullName evidence="2">Uncharacterized protein</fullName>
    </submittedName>
</protein>
<evidence type="ECO:0000256" key="1">
    <source>
        <dbReference type="SAM" id="MobiDB-lite"/>
    </source>
</evidence>
<sequence length="100" mass="10810">MVASIELHVSHGRLSCHPERAKRKLMKYVRIAIALAVLLALTVGGTGAVAAEHLKGHEDNGHGNDCDGTDDTNPSQNPEKKDTGVNDNAKYPRPQCELKK</sequence>
<feature type="region of interest" description="Disordered" evidence="1">
    <location>
        <begin position="54"/>
        <end position="100"/>
    </location>
</feature>
<evidence type="ECO:0000313" key="3">
    <source>
        <dbReference type="Proteomes" id="UP000198531"/>
    </source>
</evidence>
<dbReference type="EMBL" id="FOYT01000002">
    <property type="protein sequence ID" value="SFR56659.1"/>
    <property type="molecule type" value="Genomic_DNA"/>
</dbReference>
<name>A0A1I6HQD8_9EURY</name>
<organism evidence="2 3">
    <name type="scientific">Halogeometricum rufum</name>
    <dbReference type="NCBI Taxonomy" id="553469"/>
    <lineage>
        <taxon>Archaea</taxon>
        <taxon>Methanobacteriati</taxon>
        <taxon>Methanobacteriota</taxon>
        <taxon>Stenosarchaea group</taxon>
        <taxon>Halobacteria</taxon>
        <taxon>Halobacteriales</taxon>
        <taxon>Haloferacaceae</taxon>
        <taxon>Halogeometricum</taxon>
    </lineage>
</organism>
<reference evidence="3" key="1">
    <citation type="submission" date="2016-10" db="EMBL/GenBank/DDBJ databases">
        <authorList>
            <person name="Varghese N."/>
            <person name="Submissions S."/>
        </authorList>
    </citation>
    <scope>NUCLEOTIDE SEQUENCE [LARGE SCALE GENOMIC DNA]</scope>
    <source>
        <strain evidence="3">CGMCC 1.7736</strain>
    </source>
</reference>
<keyword evidence="3" id="KW-1185">Reference proteome</keyword>
<dbReference type="Proteomes" id="UP000198531">
    <property type="component" value="Unassembled WGS sequence"/>
</dbReference>